<evidence type="ECO:0000313" key="1">
    <source>
        <dbReference type="EMBL" id="BES80509.1"/>
    </source>
</evidence>
<reference evidence="1 2" key="1">
    <citation type="submission" date="2023-09" db="EMBL/GenBank/DDBJ databases">
        <title>Pyrofollis japonicus gen. nov. sp. nov., a novel member of the family Pyrodictiaceae isolated from the Iheya North hydrothermal field.</title>
        <authorList>
            <person name="Miyazaki U."/>
            <person name="Sanari M."/>
            <person name="Tame A."/>
            <person name="Kitajima M."/>
            <person name="Okamoto A."/>
            <person name="Sawayama S."/>
            <person name="Miyazaki J."/>
            <person name="Takai K."/>
            <person name="Nakagawa S."/>
        </authorList>
    </citation>
    <scope>NUCLEOTIDE SEQUENCE [LARGE SCALE GENOMIC DNA]</scope>
    <source>
        <strain evidence="1 2">AV2</strain>
    </source>
</reference>
<gene>
    <name evidence="1" type="ORF">PABY_00760</name>
</gene>
<keyword evidence="2" id="KW-1185">Reference proteome</keyword>
<organism evidence="1 2">
    <name type="scientific">Pyrodictium abyssi</name>
    <dbReference type="NCBI Taxonomy" id="54256"/>
    <lineage>
        <taxon>Archaea</taxon>
        <taxon>Thermoproteota</taxon>
        <taxon>Thermoprotei</taxon>
        <taxon>Desulfurococcales</taxon>
        <taxon>Pyrodictiaceae</taxon>
        <taxon>Pyrodictium</taxon>
    </lineage>
</organism>
<name>A0ABM8ISG4_9CREN</name>
<accession>A0ABM8ISG4</accession>
<proteinExistence type="predicted"/>
<dbReference type="Proteomes" id="UP001341135">
    <property type="component" value="Chromosome"/>
</dbReference>
<protein>
    <submittedName>
        <fullName evidence="1">Uncharacterized protein</fullName>
    </submittedName>
</protein>
<dbReference type="EMBL" id="AP028907">
    <property type="protein sequence ID" value="BES80509.1"/>
    <property type="molecule type" value="Genomic_DNA"/>
</dbReference>
<sequence>MGYEALWHHDALAPRLYEAFAEDQAPVPRVAARDPVAGHGPSARWASCPMESISLPLSRLLGLGCSAADPIAWALYCLARGYTG</sequence>
<evidence type="ECO:0000313" key="2">
    <source>
        <dbReference type="Proteomes" id="UP001341135"/>
    </source>
</evidence>